<dbReference type="GO" id="GO:0016787">
    <property type="term" value="F:hydrolase activity"/>
    <property type="evidence" value="ECO:0007669"/>
    <property type="project" value="UniProtKB-KW"/>
</dbReference>
<dbReference type="Pfam" id="PF04203">
    <property type="entry name" value="Sortase"/>
    <property type="match status" value="1"/>
</dbReference>
<evidence type="ECO:0000256" key="3">
    <source>
        <dbReference type="SAM" id="Phobius"/>
    </source>
</evidence>
<reference evidence="4 5" key="1">
    <citation type="submission" date="2019-06" db="EMBL/GenBank/DDBJ databases">
        <title>Draft genome of Streptomyces sedi sp. JCM16909.</title>
        <authorList>
            <person name="Klykleung N."/>
            <person name="Tanasupawat S."/>
            <person name="Kudo T."/>
            <person name="Yuki M."/>
            <person name="Ohkuma M."/>
        </authorList>
    </citation>
    <scope>NUCLEOTIDE SEQUENCE [LARGE SCALE GENOMIC DNA]</scope>
    <source>
        <strain evidence="4 5">JCM 16909</strain>
    </source>
</reference>
<keyword evidence="3" id="KW-0812">Transmembrane</keyword>
<keyword evidence="1" id="KW-0378">Hydrolase</keyword>
<dbReference type="SUPFAM" id="SSF63817">
    <property type="entry name" value="Sortase"/>
    <property type="match status" value="1"/>
</dbReference>
<proteinExistence type="predicted"/>
<dbReference type="NCBIfam" id="NF033748">
    <property type="entry name" value="class_F_sortase"/>
    <property type="match status" value="1"/>
</dbReference>
<evidence type="ECO:0000313" key="5">
    <source>
        <dbReference type="Proteomes" id="UP000311713"/>
    </source>
</evidence>
<keyword evidence="3" id="KW-1133">Transmembrane helix</keyword>
<organism evidence="4 5">
    <name type="scientific">Streptomyces sedi</name>
    <dbReference type="NCBI Taxonomy" id="555059"/>
    <lineage>
        <taxon>Bacteria</taxon>
        <taxon>Bacillati</taxon>
        <taxon>Actinomycetota</taxon>
        <taxon>Actinomycetes</taxon>
        <taxon>Kitasatosporales</taxon>
        <taxon>Streptomycetaceae</taxon>
        <taxon>Streptomyces</taxon>
    </lineage>
</organism>
<evidence type="ECO:0000256" key="1">
    <source>
        <dbReference type="ARBA" id="ARBA00022801"/>
    </source>
</evidence>
<keyword evidence="5" id="KW-1185">Reference proteome</keyword>
<feature type="transmembrane region" description="Helical" evidence="3">
    <location>
        <begin position="12"/>
        <end position="31"/>
    </location>
</feature>
<dbReference type="InterPro" id="IPR005754">
    <property type="entry name" value="Sortase"/>
</dbReference>
<comment type="caution">
    <text evidence="4">The sequence shown here is derived from an EMBL/GenBank/DDBJ whole genome shotgun (WGS) entry which is preliminary data.</text>
</comment>
<evidence type="ECO:0000256" key="2">
    <source>
        <dbReference type="SAM" id="MobiDB-lite"/>
    </source>
</evidence>
<keyword evidence="3" id="KW-0472">Membrane</keyword>
<dbReference type="AlphaFoldDB" id="A0A5C4VF54"/>
<protein>
    <submittedName>
        <fullName evidence="4">Class F sortase</fullName>
    </submittedName>
</protein>
<dbReference type="Proteomes" id="UP000311713">
    <property type="component" value="Unassembled WGS sequence"/>
</dbReference>
<dbReference type="EMBL" id="VDGT01000001">
    <property type="protein sequence ID" value="TNM34543.1"/>
    <property type="molecule type" value="Genomic_DNA"/>
</dbReference>
<evidence type="ECO:0000313" key="4">
    <source>
        <dbReference type="EMBL" id="TNM34543.1"/>
    </source>
</evidence>
<name>A0A5C4VF54_9ACTN</name>
<gene>
    <name evidence="4" type="ORF">FH715_02450</name>
</gene>
<dbReference type="InterPro" id="IPR023365">
    <property type="entry name" value="Sortase_dom-sf"/>
</dbReference>
<dbReference type="InterPro" id="IPR042001">
    <property type="entry name" value="Sortase_F"/>
</dbReference>
<accession>A0A5C4VF54</accession>
<dbReference type="RefSeq" id="WP_139640294.1">
    <property type="nucleotide sequence ID" value="NZ_BAAAZS010000083.1"/>
</dbReference>
<sequence length="229" mass="23050">MSGGDRGRAGVGALTSLVAWTVLLCGLWLWARDMTGGPGLPPLAFGATAGRAEAGAGAGRAEPAELPPPRAPLAGDAAPESVTVDAAGVTAEVVPRGLDGDGGVEAPPFEAPELVGWYADGAAPGAEGAAVLVGHRDTESAPAVFHELADVEPGDRVRVRRTDGQVALFTVDDVRTVPRAGFDPDEVYGQRTRGAAELRLLTCGGAFDPNGGGYAANVVVSAYLTGVAV</sequence>
<dbReference type="CDD" id="cd05829">
    <property type="entry name" value="Sortase_F"/>
    <property type="match status" value="1"/>
</dbReference>
<dbReference type="Gene3D" id="2.40.260.10">
    <property type="entry name" value="Sortase"/>
    <property type="match status" value="1"/>
</dbReference>
<feature type="region of interest" description="Disordered" evidence="2">
    <location>
        <begin position="54"/>
        <end position="76"/>
    </location>
</feature>
<dbReference type="OrthoDB" id="525039at2"/>